<dbReference type="HAMAP" id="MF_00121">
    <property type="entry name" value="GatB"/>
    <property type="match status" value="1"/>
</dbReference>
<dbReference type="Proteomes" id="UP000008637">
    <property type="component" value="Chromosome"/>
</dbReference>
<keyword evidence="13" id="KW-1185">Reference proteome</keyword>
<dbReference type="InterPro" id="IPR006075">
    <property type="entry name" value="Asn/Gln-tRNA_Trfase_suB/E_cat"/>
</dbReference>
<dbReference type="InterPro" id="IPR004413">
    <property type="entry name" value="GatB"/>
</dbReference>
<evidence type="ECO:0000256" key="4">
    <source>
        <dbReference type="ARBA" id="ARBA00022741"/>
    </source>
</evidence>
<dbReference type="InterPro" id="IPR023168">
    <property type="entry name" value="GatB_Yqey_C_2"/>
</dbReference>
<evidence type="ECO:0000313" key="12">
    <source>
        <dbReference type="EMBL" id="CBY93495.1"/>
    </source>
</evidence>
<gene>
    <name evidence="10 12" type="primary">gatB</name>
    <name evidence="12" type="ORF">HF1_14870</name>
</gene>
<dbReference type="Pfam" id="PF02637">
    <property type="entry name" value="GatB_Yqey"/>
    <property type="match status" value="1"/>
</dbReference>
<dbReference type="GO" id="GO:0050567">
    <property type="term" value="F:glutaminyl-tRNA synthase (glutamine-hydrolyzing) activity"/>
    <property type="evidence" value="ECO:0007669"/>
    <property type="project" value="UniProtKB-UniRule"/>
</dbReference>
<evidence type="ECO:0000259" key="11">
    <source>
        <dbReference type="SMART" id="SM00845"/>
    </source>
</evidence>
<dbReference type="NCBIfam" id="NF004012">
    <property type="entry name" value="PRK05477.1-2"/>
    <property type="match status" value="1"/>
</dbReference>
<evidence type="ECO:0000256" key="2">
    <source>
        <dbReference type="ARBA" id="ARBA00011123"/>
    </source>
</evidence>
<reference evidence="12 13" key="1">
    <citation type="journal article" date="2011" name="J. Bacteriol.">
        <title>Complete genome sequence of Mycoplasma haemofelis, a hemotropic mycoplasma.</title>
        <authorList>
            <person name="Barker E.N."/>
            <person name="Helps C.R."/>
            <person name="Peters I.R."/>
            <person name="Darby A.C."/>
            <person name="Radford A.D."/>
            <person name="Tasker S."/>
        </authorList>
    </citation>
    <scope>NUCLEOTIDE SEQUENCE [LARGE SCALE GENOMIC DNA]</scope>
    <source>
        <strain evidence="12 13">Langford 1</strain>
    </source>
</reference>
<dbReference type="GO" id="GO:0005524">
    <property type="term" value="F:ATP binding"/>
    <property type="evidence" value="ECO:0007669"/>
    <property type="project" value="UniProtKB-KW"/>
</dbReference>
<keyword evidence="6 10" id="KW-0648">Protein biosynthesis</keyword>
<protein>
    <recommendedName>
        <fullName evidence="10">Aspartyl/glutamyl-tRNA(Asn/Gln) amidotransferase subunit B</fullName>
        <shortName evidence="10">Asp/Glu-ADT subunit B</shortName>
        <ecNumber evidence="10">6.3.5.-</ecNumber>
    </recommendedName>
</protein>
<dbReference type="Pfam" id="PF02934">
    <property type="entry name" value="GatB_N"/>
    <property type="match status" value="1"/>
</dbReference>
<keyword evidence="4 10" id="KW-0547">Nucleotide-binding</keyword>
<comment type="function">
    <text evidence="7 10">Allows the formation of correctly charged Asn-tRNA(Asn) or Gln-tRNA(Gln) through the transamidation of misacylated Asp-tRNA(Asn) or Glu-tRNA(Gln) in organisms which lack either or both of asparaginyl-tRNA or glutaminyl-tRNA synthetases. The reaction takes place in the presence of glutamine and ATP through an activated phospho-Asp-tRNA(Asn) or phospho-Glu-tRNA(Gln).</text>
</comment>
<comment type="catalytic activity">
    <reaction evidence="8 10">
        <text>L-aspartyl-tRNA(Asn) + L-glutamine + ATP + H2O = L-asparaginyl-tRNA(Asn) + L-glutamate + ADP + phosphate + 2 H(+)</text>
        <dbReference type="Rhea" id="RHEA:14513"/>
        <dbReference type="Rhea" id="RHEA-COMP:9674"/>
        <dbReference type="Rhea" id="RHEA-COMP:9677"/>
        <dbReference type="ChEBI" id="CHEBI:15377"/>
        <dbReference type="ChEBI" id="CHEBI:15378"/>
        <dbReference type="ChEBI" id="CHEBI:29985"/>
        <dbReference type="ChEBI" id="CHEBI:30616"/>
        <dbReference type="ChEBI" id="CHEBI:43474"/>
        <dbReference type="ChEBI" id="CHEBI:58359"/>
        <dbReference type="ChEBI" id="CHEBI:78515"/>
        <dbReference type="ChEBI" id="CHEBI:78516"/>
        <dbReference type="ChEBI" id="CHEBI:456216"/>
    </reaction>
</comment>
<dbReference type="NCBIfam" id="TIGR00133">
    <property type="entry name" value="gatB"/>
    <property type="match status" value="1"/>
</dbReference>
<evidence type="ECO:0000256" key="3">
    <source>
        <dbReference type="ARBA" id="ARBA00022598"/>
    </source>
</evidence>
<dbReference type="InterPro" id="IPR003789">
    <property type="entry name" value="Asn/Gln_tRNA_amidoTrase-B-like"/>
</dbReference>
<feature type="domain" description="Asn/Gln amidotransferase" evidence="11">
    <location>
        <begin position="314"/>
        <end position="456"/>
    </location>
</feature>
<evidence type="ECO:0000256" key="7">
    <source>
        <dbReference type="ARBA" id="ARBA00024799"/>
    </source>
</evidence>
<dbReference type="InterPro" id="IPR014746">
    <property type="entry name" value="Gln_synth/guanido_kin_cat_dom"/>
</dbReference>
<dbReference type="PANTHER" id="PTHR11659">
    <property type="entry name" value="GLUTAMYL-TRNA GLN AMIDOTRANSFERASE SUBUNIT B MITOCHONDRIAL AND PROKARYOTIC PET112-RELATED"/>
    <property type="match status" value="1"/>
</dbReference>
<dbReference type="EMBL" id="FR773153">
    <property type="protein sequence ID" value="CBY93495.1"/>
    <property type="molecule type" value="Genomic_DNA"/>
</dbReference>
<proteinExistence type="inferred from homology"/>
<evidence type="ECO:0000313" key="13">
    <source>
        <dbReference type="Proteomes" id="UP000008637"/>
    </source>
</evidence>
<dbReference type="SMART" id="SM00845">
    <property type="entry name" value="GatB_Yqey"/>
    <property type="match status" value="1"/>
</dbReference>
<comment type="subunit">
    <text evidence="2 10">Heterotrimer of A, B and C subunits.</text>
</comment>
<keyword evidence="3 10" id="KW-0436">Ligase</keyword>
<dbReference type="EC" id="6.3.5.-" evidence="10"/>
<dbReference type="InterPro" id="IPR017959">
    <property type="entry name" value="Asn/Gln-tRNA_amidoTrfase_suB/E"/>
</dbReference>
<name>E8ZK24_MYCHL</name>
<evidence type="ECO:0000256" key="10">
    <source>
        <dbReference type="HAMAP-Rule" id="MF_00121"/>
    </source>
</evidence>
<evidence type="ECO:0000256" key="1">
    <source>
        <dbReference type="ARBA" id="ARBA00005306"/>
    </source>
</evidence>
<dbReference type="AlphaFoldDB" id="E8ZK24"/>
<dbReference type="SUPFAM" id="SSF55931">
    <property type="entry name" value="Glutamine synthetase/guanido kinase"/>
    <property type="match status" value="1"/>
</dbReference>
<evidence type="ECO:0000256" key="8">
    <source>
        <dbReference type="ARBA" id="ARBA00047380"/>
    </source>
</evidence>
<evidence type="ECO:0000256" key="9">
    <source>
        <dbReference type="ARBA" id="ARBA00047913"/>
    </source>
</evidence>
<dbReference type="GO" id="GO:0050566">
    <property type="term" value="F:asparaginyl-tRNA synthase (glutamine-hydrolyzing) activity"/>
    <property type="evidence" value="ECO:0007669"/>
    <property type="project" value="RHEA"/>
</dbReference>
<dbReference type="KEGG" id="mha:HF1_14870"/>
<dbReference type="OrthoDB" id="9804078at2"/>
<dbReference type="Gene3D" id="1.10.10.410">
    <property type="match status" value="1"/>
</dbReference>
<dbReference type="InterPro" id="IPR018027">
    <property type="entry name" value="Asn/Gln_amidotransferase"/>
</dbReference>
<comment type="catalytic activity">
    <reaction evidence="9 10">
        <text>L-glutamyl-tRNA(Gln) + L-glutamine + ATP + H2O = L-glutaminyl-tRNA(Gln) + L-glutamate + ADP + phosphate + H(+)</text>
        <dbReference type="Rhea" id="RHEA:17521"/>
        <dbReference type="Rhea" id="RHEA-COMP:9681"/>
        <dbReference type="Rhea" id="RHEA-COMP:9684"/>
        <dbReference type="ChEBI" id="CHEBI:15377"/>
        <dbReference type="ChEBI" id="CHEBI:15378"/>
        <dbReference type="ChEBI" id="CHEBI:29985"/>
        <dbReference type="ChEBI" id="CHEBI:30616"/>
        <dbReference type="ChEBI" id="CHEBI:43474"/>
        <dbReference type="ChEBI" id="CHEBI:58359"/>
        <dbReference type="ChEBI" id="CHEBI:78520"/>
        <dbReference type="ChEBI" id="CHEBI:78521"/>
        <dbReference type="ChEBI" id="CHEBI:456216"/>
    </reaction>
</comment>
<evidence type="ECO:0000256" key="6">
    <source>
        <dbReference type="ARBA" id="ARBA00022917"/>
    </source>
</evidence>
<sequence>MNYIVSIGLEIHIALNVDYKAFSPEKVNDSSWVSLGFPGTLPVLNLEAVKKTVILSKALNANVNYENISFDRKNYFYYDLPRGYQITQFFNPIGQGGFLSVGNRKITLKQIHMEEDTAQQFKHGHEVRLSFSRLGRALAEVVTNPDFRNYEEIEIFLRQLRRICHFFNISSASYEEGKMRIDLNVSLRRNKEDPLSVKSEVKNLNSLFALKNALEYLIKLQSEALDRGEEMEGYTYAWVEKLKKCEIMRKKNTTREYFYIPEANIPSLRFTKEEYEGMVNEIFWNLDFLKEELVQGGLKDSEADYLLDNYEIFKCVNKINEKLQNLRSSYNWIVNIASGFLNSGEDLPYDEVEKVVVQTELKKDISLRIAKDLLKEIIVNKASYKNAVRKLKPAELSDDETISALVESSFELYKDQLPKLMENPSKLERLIIGECMKKSKGQANPLKTKQFFEKILERYKI</sequence>
<keyword evidence="5 10" id="KW-0067">ATP-binding</keyword>
<dbReference type="HOGENOM" id="CLU_019240_0_0_14"/>
<dbReference type="GO" id="GO:0070681">
    <property type="term" value="P:glutaminyl-tRNAGln biosynthesis via transamidation"/>
    <property type="evidence" value="ECO:0007669"/>
    <property type="project" value="TreeGrafter"/>
</dbReference>
<evidence type="ECO:0000256" key="5">
    <source>
        <dbReference type="ARBA" id="ARBA00022840"/>
    </source>
</evidence>
<accession>E8ZK24</accession>
<dbReference type="GO" id="GO:0006412">
    <property type="term" value="P:translation"/>
    <property type="evidence" value="ECO:0007669"/>
    <property type="project" value="UniProtKB-UniRule"/>
</dbReference>
<organism evidence="12 13">
    <name type="scientific">Mycoplasma haemofelis (strain Langford 1)</name>
    <name type="common">Haemobartonella felis</name>
    <dbReference type="NCBI Taxonomy" id="941640"/>
    <lineage>
        <taxon>Bacteria</taxon>
        <taxon>Bacillati</taxon>
        <taxon>Mycoplasmatota</taxon>
        <taxon>Mollicutes</taxon>
        <taxon>Mycoplasmataceae</taxon>
        <taxon>Mycoplasma</taxon>
    </lineage>
</organism>
<dbReference type="SUPFAM" id="SSF89095">
    <property type="entry name" value="GatB/YqeY motif"/>
    <property type="match status" value="1"/>
</dbReference>
<dbReference type="PANTHER" id="PTHR11659:SF0">
    <property type="entry name" value="GLUTAMYL-TRNA(GLN) AMIDOTRANSFERASE SUBUNIT B, MITOCHONDRIAL"/>
    <property type="match status" value="1"/>
</dbReference>
<comment type="similarity">
    <text evidence="1 10">Belongs to the GatB/GatE family. GatB subfamily.</text>
</comment>